<feature type="binding site" evidence="11">
    <location>
        <position position="676"/>
    </location>
    <ligand>
        <name>Zn(2+)</name>
        <dbReference type="ChEBI" id="CHEBI:29105"/>
    </ligand>
</feature>
<dbReference type="GO" id="GO:0045892">
    <property type="term" value="P:negative regulation of DNA-templated transcription"/>
    <property type="evidence" value="ECO:0007669"/>
    <property type="project" value="TreeGrafter"/>
</dbReference>
<dbReference type="FunFam" id="3.30.930.10:FF:000004">
    <property type="entry name" value="Alanine--tRNA ligase"/>
    <property type="match status" value="1"/>
</dbReference>
<feature type="domain" description="Alanyl-transfer RNA synthetases family profile" evidence="12">
    <location>
        <begin position="3"/>
        <end position="719"/>
    </location>
</feature>
<evidence type="ECO:0000313" key="14">
    <source>
        <dbReference type="Proteomes" id="UP000243633"/>
    </source>
</evidence>
<keyword evidence="9 11" id="KW-0648">Protein biosynthesis</keyword>
<dbReference type="Proteomes" id="UP000243633">
    <property type="component" value="Chromosome 1"/>
</dbReference>
<dbReference type="GO" id="GO:0005524">
    <property type="term" value="F:ATP binding"/>
    <property type="evidence" value="ECO:0007669"/>
    <property type="project" value="UniProtKB-UniRule"/>
</dbReference>
<evidence type="ECO:0000256" key="3">
    <source>
        <dbReference type="ARBA" id="ARBA00022598"/>
    </source>
</evidence>
<dbReference type="SUPFAM" id="SSF55186">
    <property type="entry name" value="ThrRS/AlaRS common domain"/>
    <property type="match status" value="1"/>
</dbReference>
<dbReference type="SUPFAM" id="SSF101353">
    <property type="entry name" value="Putative anticodon-binding domain of alanyl-tRNA synthetase (AlaRS)"/>
    <property type="match status" value="1"/>
</dbReference>
<dbReference type="InterPro" id="IPR002318">
    <property type="entry name" value="Ala-tRNA-lgiase_IIc"/>
</dbReference>
<dbReference type="HAMAP" id="MF_00036_B">
    <property type="entry name" value="Ala_tRNA_synth_B"/>
    <property type="match status" value="1"/>
</dbReference>
<dbReference type="SUPFAM" id="SSF50447">
    <property type="entry name" value="Translation proteins"/>
    <property type="match status" value="1"/>
</dbReference>
<feature type="binding site" evidence="11">
    <location>
        <position position="578"/>
    </location>
    <ligand>
        <name>Zn(2+)</name>
        <dbReference type="ChEBI" id="CHEBI:29105"/>
    </ligand>
</feature>
<comment type="cofactor">
    <cofactor evidence="11">
        <name>Zn(2+)</name>
        <dbReference type="ChEBI" id="CHEBI:29105"/>
    </cofactor>
    <text evidence="11">Binds 1 zinc ion per subunit.</text>
</comment>
<dbReference type="GO" id="GO:0002161">
    <property type="term" value="F:aminoacyl-tRNA deacylase activity"/>
    <property type="evidence" value="ECO:0007669"/>
    <property type="project" value="TreeGrafter"/>
</dbReference>
<dbReference type="CDD" id="cd00673">
    <property type="entry name" value="AlaRS_core"/>
    <property type="match status" value="1"/>
</dbReference>
<dbReference type="FunFam" id="2.40.30.130:FF:000001">
    <property type="entry name" value="Alanine--tRNA ligase"/>
    <property type="match status" value="1"/>
</dbReference>
<dbReference type="Gene3D" id="2.40.30.130">
    <property type="match status" value="1"/>
</dbReference>
<dbReference type="PANTHER" id="PTHR11777:SF9">
    <property type="entry name" value="ALANINE--TRNA LIGASE, CYTOPLASMIC"/>
    <property type="match status" value="1"/>
</dbReference>
<evidence type="ECO:0000256" key="11">
    <source>
        <dbReference type="HAMAP-Rule" id="MF_00036"/>
    </source>
</evidence>
<keyword evidence="6 11" id="KW-0862">Zinc</keyword>
<evidence type="ECO:0000256" key="1">
    <source>
        <dbReference type="ARBA" id="ARBA00008226"/>
    </source>
</evidence>
<comment type="function">
    <text evidence="11">Catalyzes the attachment of alanine to tRNA(Ala) in a two-step reaction: alanine is first activated by ATP to form Ala-AMP and then transferred to the acceptor end of tRNA(Ala). Also edits incorrectly charged Ser-tRNA(Ala) and Gly-tRNA(Ala) via its editing domain.</text>
</comment>
<dbReference type="SMART" id="SM00863">
    <property type="entry name" value="tRNA_SAD"/>
    <property type="match status" value="1"/>
</dbReference>
<keyword evidence="3 11" id="KW-0436">Ligase</keyword>
<dbReference type="SUPFAM" id="SSF55681">
    <property type="entry name" value="Class II aaRS and biotin synthetases"/>
    <property type="match status" value="1"/>
</dbReference>
<evidence type="ECO:0000313" key="13">
    <source>
        <dbReference type="EMBL" id="CUR53245.1"/>
    </source>
</evidence>
<evidence type="ECO:0000256" key="9">
    <source>
        <dbReference type="ARBA" id="ARBA00022917"/>
    </source>
</evidence>
<dbReference type="NCBIfam" id="TIGR00344">
    <property type="entry name" value="alaS"/>
    <property type="match status" value="1"/>
</dbReference>
<comment type="domain">
    <text evidence="11">Consists of three domains; the N-terminal catalytic domain, the editing domain and the C-terminal C-Ala domain. The editing domain removes incorrectly charged amino acids, while the C-Ala domain, along with tRNA(Ala), serves as a bridge to cooperatively bring together the editing and aminoacylation centers thus stimulating deacylation of misacylated tRNAs.</text>
</comment>
<evidence type="ECO:0000259" key="12">
    <source>
        <dbReference type="PROSITE" id="PS50860"/>
    </source>
</evidence>
<keyword evidence="10 11" id="KW-0030">Aminoacyl-tRNA synthetase</keyword>
<keyword evidence="11" id="KW-0963">Cytoplasm</keyword>
<keyword evidence="8 11" id="KW-0694">RNA-binding</keyword>
<dbReference type="InterPro" id="IPR012947">
    <property type="entry name" value="tRNA_SAD"/>
</dbReference>
<dbReference type="InterPro" id="IPR045864">
    <property type="entry name" value="aa-tRNA-synth_II/BPL/LPL"/>
</dbReference>
<feature type="binding site" evidence="11">
    <location>
        <position position="574"/>
    </location>
    <ligand>
        <name>Zn(2+)</name>
        <dbReference type="ChEBI" id="CHEBI:29105"/>
    </ligand>
</feature>
<dbReference type="GO" id="GO:0006419">
    <property type="term" value="P:alanyl-tRNA aminoacylation"/>
    <property type="evidence" value="ECO:0007669"/>
    <property type="project" value="UniProtKB-UniRule"/>
</dbReference>
<dbReference type="STRING" id="98804.BTSPAZIEG_0275"/>
<dbReference type="Pfam" id="PF07973">
    <property type="entry name" value="tRNA_SAD"/>
    <property type="match status" value="1"/>
</dbReference>
<comment type="subunit">
    <text evidence="11">Homotetramer.</text>
</comment>
<dbReference type="Gene3D" id="3.30.54.20">
    <property type="match status" value="1"/>
</dbReference>
<dbReference type="PATRIC" id="fig|98804.3.peg.263"/>
<dbReference type="Gene3D" id="3.10.310.40">
    <property type="match status" value="1"/>
</dbReference>
<evidence type="ECO:0000256" key="2">
    <source>
        <dbReference type="ARBA" id="ARBA00022555"/>
    </source>
</evidence>
<dbReference type="GO" id="GO:0008270">
    <property type="term" value="F:zinc ion binding"/>
    <property type="evidence" value="ECO:0007669"/>
    <property type="project" value="UniProtKB-UniRule"/>
</dbReference>
<protein>
    <recommendedName>
        <fullName evidence="11">Alanine--tRNA ligase</fullName>
        <ecNumber evidence="11">6.1.1.7</ecNumber>
    </recommendedName>
    <alternativeName>
        <fullName evidence="11">Alanyl-tRNA synthetase</fullName>
        <shortName evidence="11">AlaRS</shortName>
    </alternativeName>
</protein>
<evidence type="ECO:0000256" key="4">
    <source>
        <dbReference type="ARBA" id="ARBA00022723"/>
    </source>
</evidence>
<keyword evidence="7 11" id="KW-0067">ATP-binding</keyword>
<dbReference type="GO" id="GO:0000049">
    <property type="term" value="F:tRNA binding"/>
    <property type="evidence" value="ECO:0007669"/>
    <property type="project" value="UniProtKB-KW"/>
</dbReference>
<dbReference type="AlphaFoldDB" id="A0A160SXK9"/>
<reference evidence="14" key="1">
    <citation type="submission" date="2015-10" db="EMBL/GenBank/DDBJ databases">
        <authorList>
            <person name="Manzano-Marin A."/>
            <person name="Manzano-Marin A."/>
        </authorList>
    </citation>
    <scope>NUCLEOTIDE SEQUENCE [LARGE SCALE GENOMIC DNA]</scope>
    <source>
        <strain evidence="14">BTs</strain>
    </source>
</reference>
<keyword evidence="5 11" id="KW-0547">Nucleotide-binding</keyword>
<evidence type="ECO:0000256" key="5">
    <source>
        <dbReference type="ARBA" id="ARBA00022741"/>
    </source>
</evidence>
<dbReference type="EC" id="6.1.1.7" evidence="11"/>
<dbReference type="InterPro" id="IPR018165">
    <property type="entry name" value="Ala-tRNA-synth_IIc_core"/>
</dbReference>
<dbReference type="Pfam" id="PF01411">
    <property type="entry name" value="tRNA-synt_2c"/>
    <property type="match status" value="1"/>
</dbReference>
<comment type="catalytic activity">
    <reaction evidence="11">
        <text>tRNA(Ala) + L-alanine + ATP = L-alanyl-tRNA(Ala) + AMP + diphosphate</text>
        <dbReference type="Rhea" id="RHEA:12540"/>
        <dbReference type="Rhea" id="RHEA-COMP:9657"/>
        <dbReference type="Rhea" id="RHEA-COMP:9923"/>
        <dbReference type="ChEBI" id="CHEBI:30616"/>
        <dbReference type="ChEBI" id="CHEBI:33019"/>
        <dbReference type="ChEBI" id="CHEBI:57972"/>
        <dbReference type="ChEBI" id="CHEBI:78442"/>
        <dbReference type="ChEBI" id="CHEBI:78497"/>
        <dbReference type="ChEBI" id="CHEBI:456215"/>
        <dbReference type="EC" id="6.1.1.7"/>
    </reaction>
</comment>
<dbReference type="EMBL" id="LN890285">
    <property type="protein sequence ID" value="CUR53245.1"/>
    <property type="molecule type" value="Genomic_DNA"/>
</dbReference>
<dbReference type="PANTHER" id="PTHR11777">
    <property type="entry name" value="ALANYL-TRNA SYNTHETASE"/>
    <property type="match status" value="1"/>
</dbReference>
<dbReference type="InterPro" id="IPR018162">
    <property type="entry name" value="Ala-tRNA-ligase_IIc_anticod-bd"/>
</dbReference>
<dbReference type="InterPro" id="IPR018163">
    <property type="entry name" value="Thr/Ala-tRNA-synth_IIc_edit"/>
</dbReference>
<comment type="subcellular location">
    <subcellularLocation>
        <location evidence="11">Cytoplasm</location>
    </subcellularLocation>
</comment>
<sequence length="890" mass="103549">MNITTSQIRKKFLQFFKIKKHKILSGSSIIPNNDNTLLFTNAGMNQFKNFYLGIEISNYQKIATSQYCIRTGGKHNDLKNIGYTNFHHTLFEMLGNFSFGNYFKKKAIIYAWTLLTDKKWFNLSKKKIWITYYKDDYETRDIWLNIIKINKKKLIPIGDKNQIKYNSDNFWKMGKSGPCGPCTEIFYDQGKKVKGNLPGSLKNLGSRYLEIWNLVFLQFNCSSDGKLSKLPQPSIDTGMGLERITAILQNVTSSYKTTDFLKLFLSISKKLNISITQKISLRIITDHIRTTTFLLNEKLLPNNEGRGYILRHIIRRALSHGYTLGLRTPFFYKLIKYAIKNLNLKNSYINIKENFLFIQKILKKEEKQFFSILHRSMLVLLKNIKTSQTSQLSGKTIFYLYDTLGLPVEISEDICKKNNITINFKEFLQEKKYQKKIQQQKQKKKNIFNNFNSEICASLLQIKHPTIFSGYTKTQTYSKILQIISKDSNLNSIEKNNNAILILDITPFYSESGGQIGDSGTIICNKSIFLVKNTKKYLNFIGHIGVVSSGNFKVYDEVLAKIDTKKRFCIQSNHTSTHLLQAALRKICNKNITQKGSFIDDKHLRFDFEHNKLITENEINCLELLINKKIQKNIPIKTSITNLEDAKKKNTLLLFLDKYKKKVRLVEINNFSLELCGGTHHKYTGNIGFFKIISNKKIGANIQRLEARTGSSAILYIQEKHQKEILISNILCTESNYIIEKIQNLIQKNKFLIHTNNILNIQNIENLSKKILKSYKIIHHITIIIYFLKNKIYNNLRCLIQKIQRNKKINIIILFQPQKKYINFIIYVKKNIIKNLNALIIMKKLLFFQKGKGGGKENLVEGILITQKNILNIIVLLKNWIYKKLLKHNH</sequence>
<feature type="binding site" evidence="11">
    <location>
        <position position="680"/>
    </location>
    <ligand>
        <name>Zn(2+)</name>
        <dbReference type="ChEBI" id="CHEBI:29105"/>
    </ligand>
</feature>
<keyword evidence="2 11" id="KW-0820">tRNA-binding</keyword>
<name>A0A160SXK9_BUCTT</name>
<evidence type="ECO:0000256" key="6">
    <source>
        <dbReference type="ARBA" id="ARBA00022833"/>
    </source>
</evidence>
<proteinExistence type="inferred from homology"/>
<evidence type="ECO:0000256" key="10">
    <source>
        <dbReference type="ARBA" id="ARBA00023146"/>
    </source>
</evidence>
<keyword evidence="4 11" id="KW-0479">Metal-binding</keyword>
<dbReference type="FunFam" id="3.30.980.10:FF:000004">
    <property type="entry name" value="Alanine--tRNA ligase, cytoplasmic"/>
    <property type="match status" value="1"/>
</dbReference>
<gene>
    <name evidence="11 13" type="primary">alaS</name>
    <name evidence="13" type="ORF">BTSPAZIEG_0275</name>
</gene>
<dbReference type="PRINTS" id="PR00980">
    <property type="entry name" value="TRNASYNTHALA"/>
</dbReference>
<dbReference type="InterPro" id="IPR018164">
    <property type="entry name" value="Ala-tRNA-synth_IIc_N"/>
</dbReference>
<evidence type="ECO:0000256" key="8">
    <source>
        <dbReference type="ARBA" id="ARBA00022884"/>
    </source>
</evidence>
<dbReference type="InterPro" id="IPR023033">
    <property type="entry name" value="Ala_tRNA_ligase_euk/bac"/>
</dbReference>
<dbReference type="GO" id="GO:0005829">
    <property type="term" value="C:cytosol"/>
    <property type="evidence" value="ECO:0007669"/>
    <property type="project" value="TreeGrafter"/>
</dbReference>
<dbReference type="InterPro" id="IPR050058">
    <property type="entry name" value="Ala-tRNA_ligase"/>
</dbReference>
<evidence type="ECO:0000256" key="7">
    <source>
        <dbReference type="ARBA" id="ARBA00022840"/>
    </source>
</evidence>
<dbReference type="InterPro" id="IPR009000">
    <property type="entry name" value="Transl_B-barrel_sf"/>
</dbReference>
<dbReference type="GO" id="GO:0004813">
    <property type="term" value="F:alanine-tRNA ligase activity"/>
    <property type="evidence" value="ECO:0007669"/>
    <property type="project" value="UniProtKB-UniRule"/>
</dbReference>
<dbReference type="Gene3D" id="3.30.930.10">
    <property type="entry name" value="Bira Bifunctional Protein, Domain 2"/>
    <property type="match status" value="1"/>
</dbReference>
<dbReference type="PROSITE" id="PS50860">
    <property type="entry name" value="AA_TRNA_LIGASE_II_ALA"/>
    <property type="match status" value="1"/>
</dbReference>
<dbReference type="RefSeq" id="WP_075472731.1">
    <property type="nucleotide sequence ID" value="NZ_CP135003.1"/>
</dbReference>
<keyword evidence="14" id="KW-1185">Reference proteome</keyword>
<comment type="similarity">
    <text evidence="1 11">Belongs to the class-II aminoacyl-tRNA synthetase family.</text>
</comment>
<accession>A0A160SXK9</accession>
<organism evidence="13 14">
    <name type="scientific">Buchnera aphidicola subsp. Tuberolachnus salignus</name>
    <dbReference type="NCBI Taxonomy" id="98804"/>
    <lineage>
        <taxon>Bacteria</taxon>
        <taxon>Pseudomonadati</taxon>
        <taxon>Pseudomonadota</taxon>
        <taxon>Gammaproteobacteria</taxon>
        <taxon>Enterobacterales</taxon>
        <taxon>Erwiniaceae</taxon>
        <taxon>Buchnera</taxon>
    </lineage>
</organism>
<dbReference type="Gene3D" id="3.30.980.10">
    <property type="entry name" value="Threonyl-trna Synthetase, Chain A, domain 2"/>
    <property type="match status" value="1"/>
</dbReference>